<evidence type="ECO:0000313" key="4">
    <source>
        <dbReference type="Proteomes" id="UP000007576"/>
    </source>
</evidence>
<keyword evidence="2" id="KW-0472">Membrane</keyword>
<dbReference type="EMBL" id="JN968479">
    <property type="protein sequence ID" value="AFD02283.1"/>
    <property type="molecule type" value="Genomic_DNA"/>
</dbReference>
<name>H9AZV8_9VIRU</name>
<protein>
    <submittedName>
        <fullName evidence="3">Uncharacterized protein</fullName>
    </submittedName>
</protein>
<evidence type="ECO:0000256" key="2">
    <source>
        <dbReference type="SAM" id="Phobius"/>
    </source>
</evidence>
<evidence type="ECO:0000256" key="1">
    <source>
        <dbReference type="SAM" id="MobiDB-lite"/>
    </source>
</evidence>
<accession>H9AZV8</accession>
<dbReference type="GeneID" id="14517133"/>
<dbReference type="RefSeq" id="YP_005352788.1">
    <property type="nucleotide sequence ID" value="NC_016989.1"/>
</dbReference>
<dbReference type="KEGG" id="vg:14517133"/>
<proteinExistence type="predicted"/>
<feature type="compositionally biased region" description="Pro residues" evidence="1">
    <location>
        <begin position="30"/>
        <end position="40"/>
    </location>
</feature>
<evidence type="ECO:0000313" key="3">
    <source>
        <dbReference type="EMBL" id="AFD02283.1"/>
    </source>
</evidence>
<feature type="region of interest" description="Disordered" evidence="1">
    <location>
        <begin position="1"/>
        <end position="43"/>
    </location>
</feature>
<feature type="compositionally biased region" description="Acidic residues" evidence="1">
    <location>
        <begin position="10"/>
        <end position="22"/>
    </location>
</feature>
<organism evidence="3 4">
    <name type="scientific">Haloarcula hispanica icosahedral virus 2</name>
    <dbReference type="NCBI Taxonomy" id="1154689"/>
    <lineage>
        <taxon>Viruses</taxon>
        <taxon>Singelaviria</taxon>
        <taxon>Helvetiavirae</taxon>
        <taxon>Dividoviricota</taxon>
        <taxon>Laserviricetes</taxon>
        <taxon>Halopanivirales</taxon>
        <taxon>Sphaerolipoviridae</taxon>
        <taxon>Alphasphaerolipovirus</taxon>
        <taxon>Alphasphaerolipovirus helsinkii</taxon>
    </lineage>
</organism>
<feature type="transmembrane region" description="Helical" evidence="2">
    <location>
        <begin position="80"/>
        <end position="99"/>
    </location>
</feature>
<keyword evidence="2" id="KW-0812">Transmembrane</keyword>
<sequence length="140" mass="13689">MSRGDPLGDPPEEDNLFTDTDDAAGQPGPSSDPGPLPPTSGPVEAALSTLTYAEGSAFGLGICPVLTALLVLPYDPTLSLVALASAGLLTASTAARSALPLGHVGANAHYLFAGQLAGAVLGSLWVALVTLAAAVGGVVA</sequence>
<feature type="transmembrane region" description="Helical" evidence="2">
    <location>
        <begin position="57"/>
        <end position="74"/>
    </location>
</feature>
<reference evidence="3 4" key="1">
    <citation type="journal article" date="2012" name="J. Virol.">
        <title>Closely related archaeal Haloarcula hispanica icosahedral viruses HHIV-2 and SH1 have nonhomologous genes encoding host recognition functions.</title>
        <authorList>
            <person name="Jaakkola S.T."/>
            <person name="Penttinen R.K."/>
            <person name="Vilen S.T."/>
            <person name="Jalasvuori M."/>
            <person name="Ronnholm G."/>
            <person name="Bamford J.K."/>
            <person name="Bamford D.H."/>
            <person name="Oksanen H.M."/>
        </authorList>
    </citation>
    <scope>NUCLEOTIDE SEQUENCE [LARGE SCALE GENOMIC DNA]</scope>
</reference>
<dbReference type="Proteomes" id="UP000007576">
    <property type="component" value="Segment"/>
</dbReference>
<feature type="transmembrane region" description="Helical" evidence="2">
    <location>
        <begin position="111"/>
        <end position="139"/>
    </location>
</feature>
<keyword evidence="4" id="KW-1185">Reference proteome</keyword>
<keyword evidence="2" id="KW-1133">Transmembrane helix</keyword>